<feature type="transmembrane region" description="Helical" evidence="1">
    <location>
        <begin position="41"/>
        <end position="62"/>
    </location>
</feature>
<dbReference type="STRING" id="200378.SAMN05216553_101253"/>
<keyword evidence="1" id="KW-0472">Membrane</keyword>
<keyword evidence="1" id="KW-1133">Transmembrane helix</keyword>
<evidence type="ECO:0000256" key="1">
    <source>
        <dbReference type="SAM" id="Phobius"/>
    </source>
</evidence>
<gene>
    <name evidence="2" type="ORF">SAMN05216553_101253</name>
</gene>
<keyword evidence="3" id="KW-1185">Reference proteome</keyword>
<accession>A0A1G7KFA5</accession>
<dbReference type="Proteomes" id="UP000199623">
    <property type="component" value="Unassembled WGS sequence"/>
</dbReference>
<evidence type="ECO:0000313" key="2">
    <source>
        <dbReference type="EMBL" id="SDF35958.1"/>
    </source>
</evidence>
<evidence type="ECO:0000313" key="3">
    <source>
        <dbReference type="Proteomes" id="UP000199623"/>
    </source>
</evidence>
<proteinExistence type="predicted"/>
<keyword evidence="1" id="KW-0812">Transmembrane</keyword>
<dbReference type="EMBL" id="FNCC01000001">
    <property type="protein sequence ID" value="SDF35958.1"/>
    <property type="molecule type" value="Genomic_DNA"/>
</dbReference>
<sequence length="67" mass="7288">MRSAKTAATRSWRLGNRWDRVPLPTPASRATAAIETPSEEFSGVVVNAVLFALAVFAAWGRFGPHSF</sequence>
<reference evidence="3" key="1">
    <citation type="submission" date="2016-10" db="EMBL/GenBank/DDBJ databases">
        <authorList>
            <person name="Varghese N."/>
            <person name="Submissions S."/>
        </authorList>
    </citation>
    <scope>NUCLEOTIDE SEQUENCE [LARGE SCALE GENOMIC DNA]</scope>
    <source>
        <strain evidence="3">CGMCC 4.3506</strain>
    </source>
</reference>
<name>A0A1G7KFA5_9PSEU</name>
<organism evidence="2 3">
    <name type="scientific">Lentzea fradiae</name>
    <dbReference type="NCBI Taxonomy" id="200378"/>
    <lineage>
        <taxon>Bacteria</taxon>
        <taxon>Bacillati</taxon>
        <taxon>Actinomycetota</taxon>
        <taxon>Actinomycetes</taxon>
        <taxon>Pseudonocardiales</taxon>
        <taxon>Pseudonocardiaceae</taxon>
        <taxon>Lentzea</taxon>
    </lineage>
</organism>
<dbReference type="AlphaFoldDB" id="A0A1G7KFA5"/>
<protein>
    <submittedName>
        <fullName evidence="2">Uncharacterized protein</fullName>
    </submittedName>
</protein>